<dbReference type="InterPro" id="IPR025375">
    <property type="entry name" value="DUF4365"/>
</dbReference>
<feature type="domain" description="DUF4365" evidence="1">
    <location>
        <begin position="13"/>
        <end position="150"/>
    </location>
</feature>
<evidence type="ECO:0000259" key="1">
    <source>
        <dbReference type="Pfam" id="PF14280"/>
    </source>
</evidence>
<reference evidence="2 3" key="1">
    <citation type="submission" date="2015-02" db="EMBL/GenBank/DDBJ databases">
        <title>Draft genome of a novel marine cyanobacterium (Chroococcales) isolated from South Atlantic Ocean.</title>
        <authorList>
            <person name="Rigonato J."/>
            <person name="Alvarenga D.O."/>
            <person name="Branco L.H."/>
            <person name="Varani A.M."/>
            <person name="Brandini F.P."/>
            <person name="Fiore M.F."/>
        </authorList>
    </citation>
    <scope>NUCLEOTIDE SEQUENCE [LARGE SCALE GENOMIC DNA]</scope>
    <source>
        <strain evidence="2 3">CENA595</strain>
    </source>
</reference>
<dbReference type="AlphaFoldDB" id="A0A0D8ZLC9"/>
<dbReference type="Proteomes" id="UP000032452">
    <property type="component" value="Unassembled WGS sequence"/>
</dbReference>
<evidence type="ECO:0000313" key="3">
    <source>
        <dbReference type="Proteomes" id="UP000032452"/>
    </source>
</evidence>
<dbReference type="OrthoDB" id="789223at2"/>
<gene>
    <name evidence="2" type="ORF">UH38_23355</name>
</gene>
<dbReference type="STRING" id="1618023.UH38_23355"/>
<name>A0A0D8ZLC9_9CYAN</name>
<comment type="caution">
    <text evidence="2">The sequence shown here is derived from an EMBL/GenBank/DDBJ whole genome shotgun (WGS) entry which is preliminary data.</text>
</comment>
<dbReference type="Pfam" id="PF14280">
    <property type="entry name" value="DUF4365"/>
    <property type="match status" value="1"/>
</dbReference>
<protein>
    <recommendedName>
        <fullName evidence="1">DUF4365 domain-containing protein</fullName>
    </recommendedName>
</protein>
<dbReference type="EMBL" id="JYON01000040">
    <property type="protein sequence ID" value="KJH69545.1"/>
    <property type="molecule type" value="Genomic_DNA"/>
</dbReference>
<organism evidence="2 3">
    <name type="scientific">Aliterella atlantica CENA595</name>
    <dbReference type="NCBI Taxonomy" id="1618023"/>
    <lineage>
        <taxon>Bacteria</taxon>
        <taxon>Bacillati</taxon>
        <taxon>Cyanobacteriota</taxon>
        <taxon>Cyanophyceae</taxon>
        <taxon>Chroococcidiopsidales</taxon>
        <taxon>Aliterellaceae</taxon>
        <taxon>Aliterella</taxon>
    </lineage>
</organism>
<sequence length="447" mass="52668">MSKKIGQGDIIGQQGINLIERIVLRMGFLWYATGGVEAGTDGFIEIRDPVTEEVTNLIIQVQSKARQKNRFQAETEASFEWRCEPKDINYWLQGNAPVILVVSRIDTDEAYWVSVKDYFSSLARRQSHKVLFDKKKDRFDETCTEALIKLAVPGTSGVYLAPRPKKERIYSNLLRVSKFSDYLYVADTMQQDSSIVYSALLKLGRSFGEEWILKDNLLLSFHNLREPPWNEVCDIATVERFDIEEWADSNNMDKQREFVWLLNKSLREKVKSDLAYSKEKKCYYFKPNKDLTTRSFYYQSIVKKTHRDVFQSYFKKNSQEVAYYRHSAFEGQFQRIDSLWYLEITPTYYFTIDGYVLDKYYMDKLNGIKRQEKNAAVLGQVFMWAEYLKTKAQMHLINPKYQFLEFDELQEFDIDVGIDDNLWLKSEDYDNAKLIECSLDDLPLFKQ</sequence>
<accession>A0A0D8ZLC9</accession>
<keyword evidence="3" id="KW-1185">Reference proteome</keyword>
<dbReference type="RefSeq" id="WP_045057112.1">
    <property type="nucleotide sequence ID" value="NZ_CAWMDP010000047.1"/>
</dbReference>
<evidence type="ECO:0000313" key="2">
    <source>
        <dbReference type="EMBL" id="KJH69545.1"/>
    </source>
</evidence>
<proteinExistence type="predicted"/>